<dbReference type="AlphaFoldDB" id="A0A3M7STA4"/>
<sequence>MWALSVRPTRFSNSKLDAVEATEIKKITLKAMPGAIKLESNKTKKILYSKFRCPFHQLFFRLN</sequence>
<gene>
    <name evidence="1" type="ORF">BpHYR1_028474</name>
</gene>
<protein>
    <submittedName>
        <fullName evidence="1">Uncharacterized protein</fullName>
    </submittedName>
</protein>
<evidence type="ECO:0000313" key="2">
    <source>
        <dbReference type="Proteomes" id="UP000276133"/>
    </source>
</evidence>
<comment type="caution">
    <text evidence="1">The sequence shown here is derived from an EMBL/GenBank/DDBJ whole genome shotgun (WGS) entry which is preliminary data.</text>
</comment>
<reference evidence="1 2" key="1">
    <citation type="journal article" date="2018" name="Sci. Rep.">
        <title>Genomic signatures of local adaptation to the degree of environmental predictability in rotifers.</title>
        <authorList>
            <person name="Franch-Gras L."/>
            <person name="Hahn C."/>
            <person name="Garcia-Roger E.M."/>
            <person name="Carmona M.J."/>
            <person name="Serra M."/>
            <person name="Gomez A."/>
        </authorList>
    </citation>
    <scope>NUCLEOTIDE SEQUENCE [LARGE SCALE GENOMIC DNA]</scope>
    <source>
        <strain evidence="1">HYR1</strain>
    </source>
</reference>
<dbReference type="Proteomes" id="UP000276133">
    <property type="component" value="Unassembled WGS sequence"/>
</dbReference>
<organism evidence="1 2">
    <name type="scientific">Brachionus plicatilis</name>
    <name type="common">Marine rotifer</name>
    <name type="synonym">Brachionus muelleri</name>
    <dbReference type="NCBI Taxonomy" id="10195"/>
    <lineage>
        <taxon>Eukaryota</taxon>
        <taxon>Metazoa</taxon>
        <taxon>Spiralia</taxon>
        <taxon>Gnathifera</taxon>
        <taxon>Rotifera</taxon>
        <taxon>Eurotatoria</taxon>
        <taxon>Monogononta</taxon>
        <taxon>Pseudotrocha</taxon>
        <taxon>Ploima</taxon>
        <taxon>Brachionidae</taxon>
        <taxon>Brachionus</taxon>
    </lineage>
</organism>
<name>A0A3M7STA4_BRAPC</name>
<dbReference type="EMBL" id="REGN01000814">
    <property type="protein sequence ID" value="RNA38850.1"/>
    <property type="molecule type" value="Genomic_DNA"/>
</dbReference>
<accession>A0A3M7STA4</accession>
<proteinExistence type="predicted"/>
<evidence type="ECO:0000313" key="1">
    <source>
        <dbReference type="EMBL" id="RNA38850.1"/>
    </source>
</evidence>
<keyword evidence="2" id="KW-1185">Reference proteome</keyword>